<feature type="compositionally biased region" description="Basic and acidic residues" evidence="1">
    <location>
        <begin position="16"/>
        <end position="29"/>
    </location>
</feature>
<feature type="compositionally biased region" description="Gly residues" evidence="1">
    <location>
        <begin position="152"/>
        <end position="166"/>
    </location>
</feature>
<feature type="compositionally biased region" description="Polar residues" evidence="1">
    <location>
        <begin position="472"/>
        <end position="484"/>
    </location>
</feature>
<keyword evidence="3" id="KW-1185">Reference proteome</keyword>
<feature type="compositionally biased region" description="Gly residues" evidence="1">
    <location>
        <begin position="393"/>
        <end position="410"/>
    </location>
</feature>
<protein>
    <submittedName>
        <fullName evidence="2">Uncharacterized protein</fullName>
    </submittedName>
</protein>
<feature type="compositionally biased region" description="Gly residues" evidence="1">
    <location>
        <begin position="536"/>
        <end position="546"/>
    </location>
</feature>
<reference evidence="2" key="1">
    <citation type="journal article" date="2020" name="bioRxiv">
        <title>Comparative genomics of Chlamydomonas.</title>
        <authorList>
            <person name="Craig R.J."/>
            <person name="Hasan A.R."/>
            <person name="Ness R.W."/>
            <person name="Keightley P.D."/>
        </authorList>
    </citation>
    <scope>NUCLEOTIDE SEQUENCE</scope>
    <source>
        <strain evidence="2">CCAP 11/70</strain>
    </source>
</reference>
<dbReference type="EMBL" id="JAEHOE010000005">
    <property type="protein sequence ID" value="KAG2499922.1"/>
    <property type="molecule type" value="Genomic_DNA"/>
</dbReference>
<feature type="region of interest" description="Disordered" evidence="1">
    <location>
        <begin position="595"/>
        <end position="642"/>
    </location>
</feature>
<feature type="compositionally biased region" description="Low complexity" evidence="1">
    <location>
        <begin position="312"/>
        <end position="327"/>
    </location>
</feature>
<accession>A0A835YBL0</accession>
<dbReference type="OrthoDB" id="545510at2759"/>
<feature type="compositionally biased region" description="Polar residues" evidence="1">
    <location>
        <begin position="497"/>
        <end position="518"/>
    </location>
</feature>
<feature type="region of interest" description="Disordered" evidence="1">
    <location>
        <begin position="108"/>
        <end position="580"/>
    </location>
</feature>
<gene>
    <name evidence="2" type="ORF">HYH03_002209</name>
</gene>
<evidence type="ECO:0000256" key="1">
    <source>
        <dbReference type="SAM" id="MobiDB-lite"/>
    </source>
</evidence>
<proteinExistence type="predicted"/>
<feature type="compositionally biased region" description="Pro residues" evidence="1">
    <location>
        <begin position="431"/>
        <end position="442"/>
    </location>
</feature>
<evidence type="ECO:0000313" key="3">
    <source>
        <dbReference type="Proteomes" id="UP000612055"/>
    </source>
</evidence>
<sequence length="662" mass="64460">MALASQSHDGLPLDRSPVERSSHMEEYTRMRPASAGSRPRSLLNKMATAAAAQVEDEPEPPDAEPWVLEGWGDGPSVSEAAQQAALKLGPYNKNVPTTLVGLGVAAPGRRVLSAGPQGRSPARGVDPRRKPGASPGPGPPYGQERRASGPAGASGGGAGSSPGGSGYARPAVVRRPPPPPQNMDVGDESDVDIPTPVRRPPAQAPAPAPAPPPSAGTPPRGPARAPASTVPRAPPTTSTIRQIHSSLPPQVAQAQSTAGAVKRISRPTREAPSGGGGVPAQPGSSGSAPGALVPPSRSASADACHPHGSGLGASAAAASARSPYLAAVRGGGMPASNFAQPSHPHVHLEPLSPLQGRLSNGRNAGVPSDSGAAPAQPGRIHVPRSSSFTSGSAGRGTGSGHSVGAAGGGEEASSGGQLAPLSLPSPSGPAATPPGAPPPPLPGLKLTGRRGSSFRTDAGLSGWDPDAPPVMSPQSPGQANNSPSLWIGPSAPGAGTSGLQVGNAASSGRGSPLSANTQARREQLAGNSRLRQSPGPGAGPSSGAAGGPLDLALGPERSTTVHARPSRAPLGSGRSAGASPEASMFGYMEAESSGGIGGGGGPSGGGNVASAGGACGEPKVPPRTGTLSGLLPTGPPAGSAMPMRVTPLTAAKAPAATAARVG</sequence>
<evidence type="ECO:0000313" key="2">
    <source>
        <dbReference type="EMBL" id="KAG2499922.1"/>
    </source>
</evidence>
<comment type="caution">
    <text evidence="2">The sequence shown here is derived from an EMBL/GenBank/DDBJ whole genome shotgun (WGS) entry which is preliminary data.</text>
</comment>
<dbReference type="AlphaFoldDB" id="A0A835YBL0"/>
<name>A0A835YBL0_9CHLO</name>
<feature type="compositionally biased region" description="Pro residues" evidence="1">
    <location>
        <begin position="197"/>
        <end position="221"/>
    </location>
</feature>
<feature type="compositionally biased region" description="Low complexity" evidence="1">
    <location>
        <begin position="411"/>
        <end position="430"/>
    </location>
</feature>
<dbReference type="Proteomes" id="UP000612055">
    <property type="component" value="Unassembled WGS sequence"/>
</dbReference>
<feature type="compositionally biased region" description="Gly residues" evidence="1">
    <location>
        <begin position="595"/>
        <end position="607"/>
    </location>
</feature>
<feature type="compositionally biased region" description="Polar residues" evidence="1">
    <location>
        <begin position="235"/>
        <end position="258"/>
    </location>
</feature>
<organism evidence="2 3">
    <name type="scientific">Edaphochlamys debaryana</name>
    <dbReference type="NCBI Taxonomy" id="47281"/>
    <lineage>
        <taxon>Eukaryota</taxon>
        <taxon>Viridiplantae</taxon>
        <taxon>Chlorophyta</taxon>
        <taxon>core chlorophytes</taxon>
        <taxon>Chlorophyceae</taxon>
        <taxon>CS clade</taxon>
        <taxon>Chlamydomonadales</taxon>
        <taxon>Chlamydomonadales incertae sedis</taxon>
        <taxon>Edaphochlamys</taxon>
    </lineage>
</organism>
<feature type="region of interest" description="Disordered" evidence="1">
    <location>
        <begin position="1"/>
        <end position="79"/>
    </location>
</feature>